<name>A0A0K0DKX4_ANGCA</name>
<organism evidence="2 3">
    <name type="scientific">Angiostrongylus cantonensis</name>
    <name type="common">Rat lungworm</name>
    <dbReference type="NCBI Taxonomy" id="6313"/>
    <lineage>
        <taxon>Eukaryota</taxon>
        <taxon>Metazoa</taxon>
        <taxon>Ecdysozoa</taxon>
        <taxon>Nematoda</taxon>
        <taxon>Chromadorea</taxon>
        <taxon>Rhabditida</taxon>
        <taxon>Rhabditina</taxon>
        <taxon>Rhabditomorpha</taxon>
        <taxon>Strongyloidea</taxon>
        <taxon>Metastrongylidae</taxon>
        <taxon>Angiostrongylus</taxon>
    </lineage>
</organism>
<sequence length="121" mass="13921">MESSDITLIPPINFCLFGGLSIIFNTTLIYVLLKRSLTSIGTYKYLMITSSSLDALYSFTTIFALPVSLQFFLLTCLCKDFSSLAYFQSSAEYNYFLNCHACFSGRVWRSGWRRHRDTQME</sequence>
<evidence type="ECO:0000256" key="1">
    <source>
        <dbReference type="SAM" id="Phobius"/>
    </source>
</evidence>
<dbReference type="Pfam" id="PF10326">
    <property type="entry name" value="7TM_GPCR_Str"/>
    <property type="match status" value="1"/>
</dbReference>
<reference evidence="2" key="1">
    <citation type="submission" date="2012-09" db="EMBL/GenBank/DDBJ databases">
        <authorList>
            <person name="Martin A.A."/>
        </authorList>
    </citation>
    <scope>NUCLEOTIDE SEQUENCE</scope>
</reference>
<protein>
    <submittedName>
        <fullName evidence="3">G_PROTEIN_RECEP_F1_2 domain-containing protein</fullName>
    </submittedName>
</protein>
<keyword evidence="2" id="KW-1185">Reference proteome</keyword>
<evidence type="ECO:0000313" key="2">
    <source>
        <dbReference type="Proteomes" id="UP000035642"/>
    </source>
</evidence>
<evidence type="ECO:0000313" key="3">
    <source>
        <dbReference type="WBParaSite" id="ACAC_0001219301-mRNA-1"/>
    </source>
</evidence>
<dbReference type="AlphaFoldDB" id="A0A0K0DKX4"/>
<dbReference type="Proteomes" id="UP000035642">
    <property type="component" value="Unassembled WGS sequence"/>
</dbReference>
<keyword evidence="1" id="KW-0812">Transmembrane</keyword>
<proteinExistence type="predicted"/>
<feature type="transmembrane region" description="Helical" evidence="1">
    <location>
        <begin position="54"/>
        <end position="74"/>
    </location>
</feature>
<dbReference type="InterPro" id="IPR019428">
    <property type="entry name" value="7TM_GPCR_serpentine_rcpt_Str"/>
</dbReference>
<feature type="transmembrane region" description="Helical" evidence="1">
    <location>
        <begin position="6"/>
        <end position="33"/>
    </location>
</feature>
<reference evidence="3" key="2">
    <citation type="submission" date="2017-02" db="UniProtKB">
        <authorList>
            <consortium name="WormBaseParasite"/>
        </authorList>
    </citation>
    <scope>IDENTIFICATION</scope>
</reference>
<dbReference type="WBParaSite" id="ACAC_0001219301-mRNA-1">
    <property type="protein sequence ID" value="ACAC_0001219301-mRNA-1"/>
    <property type="gene ID" value="ACAC_0001219301"/>
</dbReference>
<keyword evidence="1" id="KW-0472">Membrane</keyword>
<accession>A0A0K0DKX4</accession>
<keyword evidence="1" id="KW-1133">Transmembrane helix</keyword>